<evidence type="ECO:0000256" key="2">
    <source>
        <dbReference type="ARBA" id="ARBA00023015"/>
    </source>
</evidence>
<gene>
    <name evidence="5" type="ORF">DZC52_12160</name>
</gene>
<dbReference type="InterPro" id="IPR036735">
    <property type="entry name" value="NGN_dom_sf"/>
</dbReference>
<accession>A0A3E1K6G4</accession>
<dbReference type="GO" id="GO:0006354">
    <property type="term" value="P:DNA-templated transcription elongation"/>
    <property type="evidence" value="ECO:0007669"/>
    <property type="project" value="InterPro"/>
</dbReference>
<comment type="caution">
    <text evidence="5">The sequence shown here is derived from an EMBL/GenBank/DDBJ whole genome shotgun (WGS) entry which is preliminary data.</text>
</comment>
<dbReference type="SUPFAM" id="SSF82679">
    <property type="entry name" value="N-utilization substance G protein NusG, N-terminal domain"/>
    <property type="match status" value="1"/>
</dbReference>
<dbReference type="AlphaFoldDB" id="A0A3E1K6G4"/>
<dbReference type="InterPro" id="IPR006645">
    <property type="entry name" value="NGN-like_dom"/>
</dbReference>
<protein>
    <submittedName>
        <fullName evidence="5">Transcription/translation regulatory transformer protein RfaH</fullName>
    </submittedName>
</protein>
<keyword evidence="1" id="KW-0889">Transcription antitermination</keyword>
<evidence type="ECO:0000256" key="1">
    <source>
        <dbReference type="ARBA" id="ARBA00022814"/>
    </source>
</evidence>
<dbReference type="Pfam" id="PF02357">
    <property type="entry name" value="NusG"/>
    <property type="match status" value="1"/>
</dbReference>
<dbReference type="RefSeq" id="WP_116651422.1">
    <property type="nucleotide sequence ID" value="NZ_QUZK01000045.1"/>
</dbReference>
<keyword evidence="2" id="KW-0805">Transcription regulation</keyword>
<evidence type="ECO:0000256" key="3">
    <source>
        <dbReference type="ARBA" id="ARBA00023163"/>
    </source>
</evidence>
<evidence type="ECO:0000259" key="4">
    <source>
        <dbReference type="SMART" id="SM00738"/>
    </source>
</evidence>
<keyword evidence="6" id="KW-1185">Reference proteome</keyword>
<evidence type="ECO:0000313" key="5">
    <source>
        <dbReference type="EMBL" id="RFF29558.1"/>
    </source>
</evidence>
<dbReference type="SMART" id="SM00738">
    <property type="entry name" value="NGN"/>
    <property type="match status" value="1"/>
</dbReference>
<name>A0A3E1K6G4_9GAMM</name>
<evidence type="ECO:0000313" key="6">
    <source>
        <dbReference type="Proteomes" id="UP000260351"/>
    </source>
</evidence>
<reference evidence="5 6" key="1">
    <citation type="submission" date="2018-08" db="EMBL/GenBank/DDBJ databases">
        <title>Wenzhouxiangella salilacus sp. nov., a novel bacterium isolated from a saline lake in Xinjiang Province, China.</title>
        <authorList>
            <person name="Han S."/>
        </authorList>
    </citation>
    <scope>NUCLEOTIDE SEQUENCE [LARGE SCALE GENOMIC DNA]</scope>
    <source>
        <strain evidence="5 6">XDB06</strain>
    </source>
</reference>
<keyword evidence="3" id="KW-0804">Transcription</keyword>
<feature type="domain" description="NusG-like N-terminal" evidence="4">
    <location>
        <begin position="4"/>
        <end position="103"/>
    </location>
</feature>
<dbReference type="CDD" id="cd09892">
    <property type="entry name" value="NGN_SP_RfaH"/>
    <property type="match status" value="1"/>
</dbReference>
<organism evidence="5 6">
    <name type="scientific">Wenzhouxiangella sediminis</name>
    <dbReference type="NCBI Taxonomy" id="1792836"/>
    <lineage>
        <taxon>Bacteria</taxon>
        <taxon>Pseudomonadati</taxon>
        <taxon>Pseudomonadota</taxon>
        <taxon>Gammaproteobacteria</taxon>
        <taxon>Chromatiales</taxon>
        <taxon>Wenzhouxiangellaceae</taxon>
        <taxon>Wenzhouxiangella</taxon>
    </lineage>
</organism>
<dbReference type="OrthoDB" id="9790639at2"/>
<dbReference type="InterPro" id="IPR043425">
    <property type="entry name" value="NusG-like"/>
</dbReference>
<sequence length="170" mass="19725">MQYQRLWRAVFCRPSQERRAEAHLENQGFEVFLPRIRMRTRSRGGSRLRVMPMFPRYLFVNLRAYAEDWSTIRSTRGAIGLVRFGDRVPTVPSEFIDYLMETHTDLGAVDMSRAMEIRPDDEVEITDGAMAGLRAVFQAKSGQDRVVVLLKLLEHERKVELPADTIRKVV</sequence>
<dbReference type="PANTHER" id="PTHR30265:SF7">
    <property type="entry name" value="TRANSCRIPTION ANTITERMINATION PROTEIN RFAH"/>
    <property type="match status" value="1"/>
</dbReference>
<proteinExistence type="predicted"/>
<dbReference type="GO" id="GO:0005829">
    <property type="term" value="C:cytosol"/>
    <property type="evidence" value="ECO:0007669"/>
    <property type="project" value="TreeGrafter"/>
</dbReference>
<dbReference type="Proteomes" id="UP000260351">
    <property type="component" value="Unassembled WGS sequence"/>
</dbReference>
<dbReference type="Gene3D" id="3.30.70.940">
    <property type="entry name" value="NusG, N-terminal domain"/>
    <property type="match status" value="1"/>
</dbReference>
<dbReference type="PANTHER" id="PTHR30265">
    <property type="entry name" value="RHO-INTERACTING TRANSCRIPTION TERMINATION FACTOR NUSG"/>
    <property type="match status" value="1"/>
</dbReference>
<dbReference type="EMBL" id="QUZK01000045">
    <property type="protein sequence ID" value="RFF29558.1"/>
    <property type="molecule type" value="Genomic_DNA"/>
</dbReference>
<dbReference type="GO" id="GO:0031564">
    <property type="term" value="P:transcription antitermination"/>
    <property type="evidence" value="ECO:0007669"/>
    <property type="project" value="UniProtKB-KW"/>
</dbReference>